<dbReference type="InterPro" id="IPR029058">
    <property type="entry name" value="AB_hydrolase_fold"/>
</dbReference>
<evidence type="ECO:0000313" key="5">
    <source>
        <dbReference type="Proteomes" id="UP001516023"/>
    </source>
</evidence>
<feature type="non-terminal residue" evidence="4">
    <location>
        <position position="1"/>
    </location>
</feature>
<dbReference type="InterPro" id="IPR050266">
    <property type="entry name" value="AB_hydrolase_sf"/>
</dbReference>
<accession>A0ABD3NDT9</accession>
<dbReference type="Gene3D" id="3.40.50.1820">
    <property type="entry name" value="alpha/beta hydrolase"/>
    <property type="match status" value="1"/>
</dbReference>
<dbReference type="Proteomes" id="UP001516023">
    <property type="component" value="Unassembled WGS sequence"/>
</dbReference>
<dbReference type="PRINTS" id="PR00793">
    <property type="entry name" value="PROAMNOPTASE"/>
</dbReference>
<evidence type="ECO:0000256" key="2">
    <source>
        <dbReference type="ARBA" id="ARBA00022801"/>
    </source>
</evidence>
<comment type="similarity">
    <text evidence="1">Belongs to the peptidase S33 family.</text>
</comment>
<dbReference type="EMBL" id="JABMIG020000620">
    <property type="protein sequence ID" value="KAL3774088.1"/>
    <property type="molecule type" value="Genomic_DNA"/>
</dbReference>
<sequence>NTKQDRSRIPCNCPCDLTQKASTDLQIKISSLDNLDYKAIPTMSTEFESKKPDVLGSRQGCSGHHHCSMFGDLRRGPLFKEDFVKVTRMHGSASFYLYCRIYNPSKIHSCQSPPLLVLHGGPSLPSDYLYPLAHQMPTTRSVIFYDQLGCGKSKKFQLKEEHQLYSIKDSVEDLGKLIAYLGLARFHLLGHSFGGILAYEFIKNKLEEAQSLRSSKPPECLSLILANAPCNMRMSLEESARLEKELSTELIKDISRSDSDFVVAQDANSAASSRTKELLRKRHECRTRVMPEPLANAILNRGTTAWSGPGAVSHYVASLPNVPLSSCFDPSRNSLPPVLLIRGEFDFITEKCVAGWRKIFCQDPPPRRQAYREEVMKNCSHYCHLESEEAFASLVNSHCFVNDY</sequence>
<evidence type="ECO:0000259" key="3">
    <source>
        <dbReference type="Pfam" id="PF00561"/>
    </source>
</evidence>
<comment type="caution">
    <text evidence="4">The sequence shown here is derived from an EMBL/GenBank/DDBJ whole genome shotgun (WGS) entry which is preliminary data.</text>
</comment>
<evidence type="ECO:0000256" key="1">
    <source>
        <dbReference type="ARBA" id="ARBA00010088"/>
    </source>
</evidence>
<keyword evidence="5" id="KW-1185">Reference proteome</keyword>
<dbReference type="AlphaFoldDB" id="A0ABD3NDT9"/>
<feature type="domain" description="AB hydrolase-1" evidence="3">
    <location>
        <begin position="113"/>
        <end position="386"/>
    </location>
</feature>
<dbReference type="GO" id="GO:0016787">
    <property type="term" value="F:hydrolase activity"/>
    <property type="evidence" value="ECO:0007669"/>
    <property type="project" value="UniProtKB-KW"/>
</dbReference>
<dbReference type="Pfam" id="PF00561">
    <property type="entry name" value="Abhydrolase_1"/>
    <property type="match status" value="1"/>
</dbReference>
<proteinExistence type="inferred from homology"/>
<name>A0ABD3NDT9_9STRA</name>
<organism evidence="4 5">
    <name type="scientific">Cyclotella cryptica</name>
    <dbReference type="NCBI Taxonomy" id="29204"/>
    <lineage>
        <taxon>Eukaryota</taxon>
        <taxon>Sar</taxon>
        <taxon>Stramenopiles</taxon>
        <taxon>Ochrophyta</taxon>
        <taxon>Bacillariophyta</taxon>
        <taxon>Coscinodiscophyceae</taxon>
        <taxon>Thalassiosirophycidae</taxon>
        <taxon>Stephanodiscales</taxon>
        <taxon>Stephanodiscaceae</taxon>
        <taxon>Cyclotella</taxon>
    </lineage>
</organism>
<evidence type="ECO:0000313" key="4">
    <source>
        <dbReference type="EMBL" id="KAL3774088.1"/>
    </source>
</evidence>
<dbReference type="SUPFAM" id="SSF53474">
    <property type="entry name" value="alpha/beta-Hydrolases"/>
    <property type="match status" value="1"/>
</dbReference>
<dbReference type="PANTHER" id="PTHR43798">
    <property type="entry name" value="MONOACYLGLYCEROL LIPASE"/>
    <property type="match status" value="1"/>
</dbReference>
<keyword evidence="2" id="KW-0378">Hydrolase</keyword>
<gene>
    <name evidence="4" type="ORF">HJC23_014015</name>
</gene>
<protein>
    <recommendedName>
        <fullName evidence="3">AB hydrolase-1 domain-containing protein</fullName>
    </recommendedName>
</protein>
<dbReference type="InterPro" id="IPR000073">
    <property type="entry name" value="AB_hydrolase_1"/>
</dbReference>
<dbReference type="InterPro" id="IPR002410">
    <property type="entry name" value="Peptidase_S33"/>
</dbReference>
<reference evidence="4 5" key="1">
    <citation type="journal article" date="2020" name="G3 (Bethesda)">
        <title>Improved Reference Genome for Cyclotella cryptica CCMP332, a Model for Cell Wall Morphogenesis, Salinity Adaptation, and Lipid Production in Diatoms (Bacillariophyta).</title>
        <authorList>
            <person name="Roberts W.R."/>
            <person name="Downey K.M."/>
            <person name="Ruck E.C."/>
            <person name="Traller J.C."/>
            <person name="Alverson A.J."/>
        </authorList>
    </citation>
    <scope>NUCLEOTIDE SEQUENCE [LARGE SCALE GENOMIC DNA]</scope>
    <source>
        <strain evidence="4 5">CCMP332</strain>
    </source>
</reference>